<evidence type="ECO:0000313" key="2">
    <source>
        <dbReference type="Proteomes" id="UP000831701"/>
    </source>
</evidence>
<reference evidence="1" key="1">
    <citation type="submission" date="2022-04" db="EMBL/GenBank/DDBJ databases">
        <title>Jade perch genome.</title>
        <authorList>
            <person name="Chao B."/>
        </authorList>
    </citation>
    <scope>NUCLEOTIDE SEQUENCE</scope>
    <source>
        <strain evidence="1">CB-2022</strain>
    </source>
</reference>
<evidence type="ECO:0000313" key="1">
    <source>
        <dbReference type="EMBL" id="KAI3359245.1"/>
    </source>
</evidence>
<organism evidence="1 2">
    <name type="scientific">Scortum barcoo</name>
    <name type="common">barcoo grunter</name>
    <dbReference type="NCBI Taxonomy" id="214431"/>
    <lineage>
        <taxon>Eukaryota</taxon>
        <taxon>Metazoa</taxon>
        <taxon>Chordata</taxon>
        <taxon>Craniata</taxon>
        <taxon>Vertebrata</taxon>
        <taxon>Euteleostomi</taxon>
        <taxon>Actinopterygii</taxon>
        <taxon>Neopterygii</taxon>
        <taxon>Teleostei</taxon>
        <taxon>Neoteleostei</taxon>
        <taxon>Acanthomorphata</taxon>
        <taxon>Eupercaria</taxon>
        <taxon>Centrarchiformes</taxon>
        <taxon>Terapontoidei</taxon>
        <taxon>Terapontidae</taxon>
        <taxon>Scortum</taxon>
    </lineage>
</organism>
<accession>A0ACB8VUW9</accession>
<dbReference type="EMBL" id="CM041547">
    <property type="protein sequence ID" value="KAI3359245.1"/>
    <property type="molecule type" value="Genomic_DNA"/>
</dbReference>
<keyword evidence="2" id="KW-1185">Reference proteome</keyword>
<comment type="caution">
    <text evidence="1">The sequence shown here is derived from an EMBL/GenBank/DDBJ whole genome shotgun (WGS) entry which is preliminary data.</text>
</comment>
<proteinExistence type="predicted"/>
<protein>
    <submittedName>
        <fullName evidence="1">Uncharacterized protein</fullName>
    </submittedName>
</protein>
<sequence>MLACVTIGQFDLKEILANRLAPQAGGTSTLPTLFTVQGGGAVDLNWGHCRTVKEYFEDLLNPTDMPAFH</sequence>
<name>A0ACB8VUW9_9TELE</name>
<dbReference type="Proteomes" id="UP000831701">
    <property type="component" value="Chromosome 17"/>
</dbReference>
<gene>
    <name evidence="1" type="ORF">L3Q82_002764</name>
</gene>